<proteinExistence type="predicted"/>
<reference evidence="1 2" key="1">
    <citation type="submission" date="2014-08" db="EMBL/GenBank/DDBJ databases">
        <title>Whole genome shotgun sequence of Rhizobium rubi NBRC 13261.</title>
        <authorList>
            <person name="Katano-Makiyama Y."/>
            <person name="Hosoyama A."/>
            <person name="Hashimoto M."/>
            <person name="Hosoyama Y."/>
            <person name="Noguchi M."/>
            <person name="Tsuchikane K."/>
            <person name="Uohara A."/>
            <person name="Ohji S."/>
            <person name="Ichikawa N."/>
            <person name="Kimura A."/>
            <person name="Yamazoe A."/>
            <person name="Fujita N."/>
        </authorList>
    </citation>
    <scope>NUCLEOTIDE SEQUENCE [LARGE SCALE GENOMIC DNA]</scope>
    <source>
        <strain evidence="1 2">NBRC 13261</strain>
    </source>
</reference>
<organism evidence="1 2">
    <name type="scientific">Agrobacterium rubi TR3 = NBRC 13261</name>
    <dbReference type="NCBI Taxonomy" id="1368415"/>
    <lineage>
        <taxon>Bacteria</taxon>
        <taxon>Pseudomonadati</taxon>
        <taxon>Pseudomonadota</taxon>
        <taxon>Alphaproteobacteria</taxon>
        <taxon>Hyphomicrobiales</taxon>
        <taxon>Rhizobiaceae</taxon>
        <taxon>Rhizobium/Agrobacterium group</taxon>
        <taxon>Agrobacterium</taxon>
    </lineage>
</organism>
<dbReference type="InterPro" id="IPR019239">
    <property type="entry name" value="VapB_antitoxin"/>
</dbReference>
<dbReference type="AlphaFoldDB" id="A0A081CY05"/>
<comment type="caution">
    <text evidence="1">The sequence shown here is derived from an EMBL/GenBank/DDBJ whole genome shotgun (WGS) entry which is preliminary data.</text>
</comment>
<protein>
    <submittedName>
        <fullName evidence="1">Uncharacterized protein</fullName>
    </submittedName>
</protein>
<sequence length="76" mass="8803">MRTNIELDDILMAEAMEMSGLSTKKAMVQCALEEYVRIRRQHDAIDALRRMGWDGDIDEMRDDWSPSVDWGVENGK</sequence>
<dbReference type="RefSeq" id="WP_045231147.1">
    <property type="nucleotide sequence ID" value="NZ_BBJU01000018.1"/>
</dbReference>
<dbReference type="Proteomes" id="UP000028701">
    <property type="component" value="Unassembled WGS sequence"/>
</dbReference>
<evidence type="ECO:0000313" key="1">
    <source>
        <dbReference type="EMBL" id="GAK71551.1"/>
    </source>
</evidence>
<dbReference type="eggNOG" id="COG5450">
    <property type="taxonomic scope" value="Bacteria"/>
</dbReference>
<gene>
    <name evidence="1" type="ORF">RRU01S_18_00060</name>
</gene>
<evidence type="ECO:0000313" key="2">
    <source>
        <dbReference type="Proteomes" id="UP000028701"/>
    </source>
</evidence>
<accession>A0A081CY05</accession>
<dbReference type="Pfam" id="PF09957">
    <property type="entry name" value="VapB_antitoxin"/>
    <property type="match status" value="1"/>
</dbReference>
<name>A0A081CY05_9HYPH</name>
<dbReference type="OrthoDB" id="9805830at2"/>
<dbReference type="EMBL" id="BBJU01000018">
    <property type="protein sequence ID" value="GAK71551.1"/>
    <property type="molecule type" value="Genomic_DNA"/>
</dbReference>